<dbReference type="EMBL" id="JADKPN010000005">
    <property type="protein sequence ID" value="MBF4763693.1"/>
    <property type="molecule type" value="Genomic_DNA"/>
</dbReference>
<dbReference type="AlphaFoldDB" id="A0A930YEG0"/>
<dbReference type="GO" id="GO:0006865">
    <property type="term" value="P:amino acid transport"/>
    <property type="evidence" value="ECO:0007669"/>
    <property type="project" value="TreeGrafter"/>
</dbReference>
<dbReference type="InterPro" id="IPR051455">
    <property type="entry name" value="Bact_solute-bind_prot3"/>
</dbReference>
<evidence type="ECO:0000313" key="8">
    <source>
        <dbReference type="Proteomes" id="UP000640489"/>
    </source>
</evidence>
<dbReference type="SMART" id="SM00062">
    <property type="entry name" value="PBPb"/>
    <property type="match status" value="1"/>
</dbReference>
<dbReference type="InterPro" id="IPR018313">
    <property type="entry name" value="SBP_3_CS"/>
</dbReference>
<dbReference type="GO" id="GO:0005576">
    <property type="term" value="C:extracellular region"/>
    <property type="evidence" value="ECO:0007669"/>
    <property type="project" value="TreeGrafter"/>
</dbReference>
<feature type="domain" description="Solute-binding protein family 3/N-terminal" evidence="6">
    <location>
        <begin position="76"/>
        <end position="299"/>
    </location>
</feature>
<evidence type="ECO:0000256" key="2">
    <source>
        <dbReference type="ARBA" id="ARBA00022448"/>
    </source>
</evidence>
<feature type="signal peptide" evidence="5">
    <location>
        <begin position="1"/>
        <end position="20"/>
    </location>
</feature>
<dbReference type="PANTHER" id="PTHR30085">
    <property type="entry name" value="AMINO ACID ABC TRANSPORTER PERMEASE"/>
    <property type="match status" value="1"/>
</dbReference>
<dbReference type="Gene3D" id="3.40.190.10">
    <property type="entry name" value="Periplasmic binding protein-like II"/>
    <property type="match status" value="2"/>
</dbReference>
<dbReference type="PROSITE" id="PS01039">
    <property type="entry name" value="SBP_BACTERIAL_3"/>
    <property type="match status" value="1"/>
</dbReference>
<keyword evidence="2" id="KW-0813">Transport</keyword>
<dbReference type="InterPro" id="IPR001638">
    <property type="entry name" value="Solute-binding_3/MltF_N"/>
</dbReference>
<organism evidence="7 8">
    <name type="scientific">Nocardioides islandensis</name>
    <dbReference type="NCBI Taxonomy" id="433663"/>
    <lineage>
        <taxon>Bacteria</taxon>
        <taxon>Bacillati</taxon>
        <taxon>Actinomycetota</taxon>
        <taxon>Actinomycetes</taxon>
        <taxon>Propionibacteriales</taxon>
        <taxon>Nocardioidaceae</taxon>
        <taxon>Nocardioides</taxon>
    </lineage>
</organism>
<reference evidence="7" key="1">
    <citation type="submission" date="2020-11" db="EMBL/GenBank/DDBJ databases">
        <title>Nocardioides sp. nov., isolated from Soil of Cynanchum wilfordii Hemsley rhizosphere.</title>
        <authorList>
            <person name="Lee J.-S."/>
            <person name="Suh M.K."/>
            <person name="Kim J.-S."/>
        </authorList>
    </citation>
    <scope>NUCLEOTIDE SEQUENCE</scope>
    <source>
        <strain evidence="7">KCTC 19275</strain>
    </source>
</reference>
<name>A0A930YEG0_9ACTN</name>
<evidence type="ECO:0000259" key="6">
    <source>
        <dbReference type="SMART" id="SM00062"/>
    </source>
</evidence>
<feature type="chain" id="PRO_5037299317" evidence="5">
    <location>
        <begin position="21"/>
        <end position="315"/>
    </location>
</feature>
<gene>
    <name evidence="7" type="ORF">ISU07_11200</name>
</gene>
<dbReference type="Pfam" id="PF00497">
    <property type="entry name" value="SBP_bac_3"/>
    <property type="match status" value="1"/>
</dbReference>
<protein>
    <submittedName>
        <fullName evidence="7">Glutamate ABC transporter substrate-binding protein</fullName>
    </submittedName>
</protein>
<comment type="similarity">
    <text evidence="1 4">Belongs to the bacterial solute-binding protein 3 family.</text>
</comment>
<dbReference type="RefSeq" id="WP_194706865.1">
    <property type="nucleotide sequence ID" value="NZ_JADKPN010000005.1"/>
</dbReference>
<dbReference type="Proteomes" id="UP000640489">
    <property type="component" value="Unassembled WGS sequence"/>
</dbReference>
<evidence type="ECO:0000256" key="5">
    <source>
        <dbReference type="SAM" id="SignalP"/>
    </source>
</evidence>
<proteinExistence type="inferred from homology"/>
<sequence length="315" mass="33420">MNRRSRLAVLLLVVGLSACGVEDTPVPAPPAAPEITGGAAPAAQDCTNKLQSYAPTADPLAIPGGSTMATIRQRGRLIAGVSADTYLLGARNPVSGQIEGFDIDIVRQIAKAIFGDETKYQLRVITAADRIPVLQNHEVDIVARNMSITCDRWKQIAFSAEYYESGQKILVRKGSDITGLSSLAGHKVCAPLGTSSMDNLIRLAPDAIPVGSDNHTGCLVLLQEGQVDAITGDDTVLAGLASQDPYAVVLDEDPFTQEPYGIGIPPDDVDMVRFVNGVLEGMRSDGAWDASYAHWLQPTLGKSAGQPQPQYGRTP</sequence>
<dbReference type="GO" id="GO:0030288">
    <property type="term" value="C:outer membrane-bounded periplasmic space"/>
    <property type="evidence" value="ECO:0007669"/>
    <property type="project" value="TreeGrafter"/>
</dbReference>
<evidence type="ECO:0000313" key="7">
    <source>
        <dbReference type="EMBL" id="MBF4763693.1"/>
    </source>
</evidence>
<dbReference type="CDD" id="cd13690">
    <property type="entry name" value="PBP2_GluB"/>
    <property type="match status" value="1"/>
</dbReference>
<keyword evidence="8" id="KW-1185">Reference proteome</keyword>
<keyword evidence="3 5" id="KW-0732">Signal</keyword>
<dbReference type="SUPFAM" id="SSF53850">
    <property type="entry name" value="Periplasmic binding protein-like II"/>
    <property type="match status" value="1"/>
</dbReference>
<accession>A0A930YEG0</accession>
<evidence type="ECO:0000256" key="4">
    <source>
        <dbReference type="RuleBase" id="RU003744"/>
    </source>
</evidence>
<dbReference type="PANTHER" id="PTHR30085:SF6">
    <property type="entry name" value="ABC TRANSPORTER GLUTAMINE-BINDING PROTEIN GLNH"/>
    <property type="match status" value="1"/>
</dbReference>
<evidence type="ECO:0000256" key="3">
    <source>
        <dbReference type="ARBA" id="ARBA00022729"/>
    </source>
</evidence>
<comment type="caution">
    <text evidence="7">The sequence shown here is derived from an EMBL/GenBank/DDBJ whole genome shotgun (WGS) entry which is preliminary data.</text>
</comment>
<evidence type="ECO:0000256" key="1">
    <source>
        <dbReference type="ARBA" id="ARBA00010333"/>
    </source>
</evidence>
<dbReference type="PROSITE" id="PS51257">
    <property type="entry name" value="PROKAR_LIPOPROTEIN"/>
    <property type="match status" value="1"/>
</dbReference>